<dbReference type="AlphaFoldDB" id="A0AB34IQ22"/>
<accession>A0AB34IQ22</accession>
<evidence type="ECO:0000256" key="6">
    <source>
        <dbReference type="ARBA" id="ARBA00023136"/>
    </source>
</evidence>
<keyword evidence="2" id="KW-0328">Glycosyltransferase</keyword>
<evidence type="ECO:0000313" key="10">
    <source>
        <dbReference type="Proteomes" id="UP001515480"/>
    </source>
</evidence>
<dbReference type="GO" id="GO:0016757">
    <property type="term" value="F:glycosyltransferase activity"/>
    <property type="evidence" value="ECO:0007669"/>
    <property type="project" value="UniProtKB-KW"/>
</dbReference>
<dbReference type="EMBL" id="JBGBPQ010000020">
    <property type="protein sequence ID" value="KAL1504142.1"/>
    <property type="molecule type" value="Genomic_DNA"/>
</dbReference>
<dbReference type="Pfam" id="PF23452">
    <property type="entry name" value="HPAT"/>
    <property type="match status" value="1"/>
</dbReference>
<evidence type="ECO:0000256" key="5">
    <source>
        <dbReference type="ARBA" id="ARBA00022989"/>
    </source>
</evidence>
<keyword evidence="5" id="KW-1133">Transmembrane helix</keyword>
<evidence type="ECO:0000256" key="4">
    <source>
        <dbReference type="ARBA" id="ARBA00022692"/>
    </source>
</evidence>
<keyword evidence="6" id="KW-0472">Membrane</keyword>
<feature type="compositionally biased region" description="Acidic residues" evidence="7">
    <location>
        <begin position="107"/>
        <end position="116"/>
    </location>
</feature>
<keyword evidence="10" id="KW-1185">Reference proteome</keyword>
<dbReference type="InterPro" id="IPR056508">
    <property type="entry name" value="HPAT-like"/>
</dbReference>
<evidence type="ECO:0000256" key="2">
    <source>
        <dbReference type="ARBA" id="ARBA00022676"/>
    </source>
</evidence>
<evidence type="ECO:0000259" key="8">
    <source>
        <dbReference type="Pfam" id="PF23452"/>
    </source>
</evidence>
<keyword evidence="4" id="KW-0812">Transmembrane</keyword>
<feature type="region of interest" description="Disordered" evidence="7">
    <location>
        <begin position="573"/>
        <end position="600"/>
    </location>
</feature>
<organism evidence="9 10">
    <name type="scientific">Prymnesium parvum</name>
    <name type="common">Toxic golden alga</name>
    <dbReference type="NCBI Taxonomy" id="97485"/>
    <lineage>
        <taxon>Eukaryota</taxon>
        <taxon>Haptista</taxon>
        <taxon>Haptophyta</taxon>
        <taxon>Prymnesiophyceae</taxon>
        <taxon>Prymnesiales</taxon>
        <taxon>Prymnesiaceae</taxon>
        <taxon>Prymnesium</taxon>
    </lineage>
</organism>
<protein>
    <recommendedName>
        <fullName evidence="8">Hydroxyproline O-arabinosyltransferase-like domain-containing protein</fullName>
    </recommendedName>
</protein>
<comment type="caution">
    <text evidence="9">The sequence shown here is derived from an EMBL/GenBank/DDBJ whole genome shotgun (WGS) entry which is preliminary data.</text>
</comment>
<evidence type="ECO:0000313" key="9">
    <source>
        <dbReference type="EMBL" id="KAL1504142.1"/>
    </source>
</evidence>
<dbReference type="Proteomes" id="UP001515480">
    <property type="component" value="Unassembled WGS sequence"/>
</dbReference>
<evidence type="ECO:0000256" key="7">
    <source>
        <dbReference type="SAM" id="MobiDB-lite"/>
    </source>
</evidence>
<feature type="region of interest" description="Disordered" evidence="7">
    <location>
        <begin position="80"/>
        <end position="149"/>
    </location>
</feature>
<proteinExistence type="predicted"/>
<dbReference type="PANTHER" id="PTHR31485:SF7">
    <property type="entry name" value="PEPTIDYL SERINE ALPHA-GALACTOSYLTRANSFERASE"/>
    <property type="match status" value="1"/>
</dbReference>
<evidence type="ECO:0000256" key="3">
    <source>
        <dbReference type="ARBA" id="ARBA00022679"/>
    </source>
</evidence>
<feature type="domain" description="Hydroxyproline O-arabinosyltransferase-like" evidence="8">
    <location>
        <begin position="152"/>
        <end position="461"/>
    </location>
</feature>
<dbReference type="GO" id="GO:0016020">
    <property type="term" value="C:membrane"/>
    <property type="evidence" value="ECO:0007669"/>
    <property type="project" value="UniProtKB-SubCell"/>
</dbReference>
<comment type="subcellular location">
    <subcellularLocation>
        <location evidence="1">Membrane</location>
        <topology evidence="1">Single-pass membrane protein</topology>
    </subcellularLocation>
</comment>
<keyword evidence="3" id="KW-0808">Transferase</keyword>
<evidence type="ECO:0000256" key="1">
    <source>
        <dbReference type="ARBA" id="ARBA00004167"/>
    </source>
</evidence>
<name>A0AB34IQ22_PRYPA</name>
<dbReference type="InterPro" id="IPR044845">
    <property type="entry name" value="HPAT/SRGT1-like"/>
</dbReference>
<gene>
    <name evidence="9" type="ORF">AB1Y20_010552</name>
</gene>
<dbReference type="PANTHER" id="PTHR31485">
    <property type="entry name" value="PEPTIDYL SERINE ALPHA-GALACTOSYLTRANSFERASE"/>
    <property type="match status" value="1"/>
</dbReference>
<sequence length="705" mass="77809">MAPLLGYGLTFATGFFFGFMYHHIASMAHGDLAGDSSPRIRSLESRLAALEGRLSLSEQHHHKASRAAPSTETARSLLRRLKSRRGSSEPARLATDAGEQPMSPDSTGEDEGDQDETGQSSQGAEKLAQPAESAAKLEENGRPHCPKGRKPYHVVLTAQDNLYQAWQTRIMYYHFQKLQRENPCTEMTGFTRLLSSTTPEVPDALHNEMPTVAVKQLDGGSACKTTGENTCDMGFPVMNRPHAITQFLERLPAALTEQYLLIAETDHVFIKEPKNRATTTKPVCFPFGYMNAKASELRPVVSRWARDVEVVDPCGPSPVLIHLPMLRKLTPEWLRLSFELKRDPQADTTFGWVLEMWGYTLAANRLGIRHTVWNEFQAEPSALWHRDLETDPRIYHYTFGLEFTTDGIPVRSVGDWSLDKRHYMSEYPPRALQPPPKCAGKAAVTLHALFNEATAALRDWPQSRAKGTHGWAQTSDPHAGARALPPLSEEAYQRSSLAQLIVSKGPWEWAGKQPMFFYRGGRLHSPWGSGSWALSGEDAIAVRLGDCGTWRLEFDEERTSFVAATKRGVMPSNTGKLVQADQASNSVEGRSAHSRTSSSAQADSPITVRLIGSGPWAWQGVAPLAFLSGGVLHTPWGPGQWSAHPSLPSTIYANFVSEQHMVTFDDCWSFKSKRVRDGDIAGGGALIAPVAKECPELSSGPKMNN</sequence>
<reference evidence="9 10" key="1">
    <citation type="journal article" date="2024" name="Science">
        <title>Giant polyketide synthase enzymes in the biosynthesis of giant marine polyether toxins.</title>
        <authorList>
            <person name="Fallon T.R."/>
            <person name="Shende V.V."/>
            <person name="Wierzbicki I.H."/>
            <person name="Pendleton A.L."/>
            <person name="Watervoot N.F."/>
            <person name="Auber R.P."/>
            <person name="Gonzalez D.J."/>
            <person name="Wisecaver J.H."/>
            <person name="Moore B.S."/>
        </authorList>
    </citation>
    <scope>NUCLEOTIDE SEQUENCE [LARGE SCALE GENOMIC DNA]</scope>
    <source>
        <strain evidence="9 10">12B1</strain>
    </source>
</reference>